<dbReference type="InterPro" id="IPR021471">
    <property type="entry name" value="DUF3124"/>
</dbReference>
<evidence type="ECO:0000313" key="2">
    <source>
        <dbReference type="Proteomes" id="UP000447545"/>
    </source>
</evidence>
<keyword evidence="2" id="KW-1185">Reference proteome</keyword>
<dbReference type="EMBL" id="WJYA01000006">
    <property type="protein sequence ID" value="MTE27349.1"/>
    <property type="molecule type" value="Genomic_DNA"/>
</dbReference>
<gene>
    <name evidence="1" type="ORF">F1003_10455</name>
</gene>
<dbReference type="Pfam" id="PF11322">
    <property type="entry name" value="DUF3124"/>
    <property type="match status" value="1"/>
</dbReference>
<proteinExistence type="predicted"/>
<name>A0A7K1GHE5_9FLAO</name>
<comment type="caution">
    <text evidence="1">The sequence shown here is derived from an EMBL/GenBank/DDBJ whole genome shotgun (WGS) entry which is preliminary data.</text>
</comment>
<organism evidence="1 2">
    <name type="scientific">Winogradskyella ouciana</name>
    <dbReference type="NCBI Taxonomy" id="2608631"/>
    <lineage>
        <taxon>Bacteria</taxon>
        <taxon>Pseudomonadati</taxon>
        <taxon>Bacteroidota</taxon>
        <taxon>Flavobacteriia</taxon>
        <taxon>Flavobacteriales</taxon>
        <taxon>Flavobacteriaceae</taxon>
        <taxon>Winogradskyella</taxon>
    </lineage>
</organism>
<protein>
    <submittedName>
        <fullName evidence="1">DUF3124 domain-containing protein</fullName>
    </submittedName>
</protein>
<accession>A0A7K1GHE5</accession>
<dbReference type="Proteomes" id="UP000447545">
    <property type="component" value="Unassembled WGS sequence"/>
</dbReference>
<dbReference type="PROSITE" id="PS51257">
    <property type="entry name" value="PROKAR_LIPOPROTEIN"/>
    <property type="match status" value="1"/>
</dbReference>
<reference evidence="1 2" key="1">
    <citation type="submission" date="2019-11" db="EMBL/GenBank/DDBJ databases">
        <title>Winogradskyella ouciana sp. nov., isolated from the hadal seawater of the Mariana Trench.</title>
        <authorList>
            <person name="Liu R."/>
        </authorList>
    </citation>
    <scope>NUCLEOTIDE SEQUENCE [LARGE SCALE GENOMIC DNA]</scope>
    <source>
        <strain evidence="1 2">ZXX205</strain>
    </source>
</reference>
<sequence>MKKIIILLFCAFGFYSCEEVTSEDEIQKINWSARVTNVLELDSLETGKSYLSVYSQIYSLSQHRKYNLTAMVSLRNTSETDTIYVLKSDYYNTHGELIKHYVDKPVYLLPMETLEIVIDEADVSGGTGANFIFDWATPKGTPEPIFEGLMSSTAGTQGLSFTTHAKRIN</sequence>
<dbReference type="RefSeq" id="WP_155089373.1">
    <property type="nucleotide sequence ID" value="NZ_OZ260095.1"/>
</dbReference>
<evidence type="ECO:0000313" key="1">
    <source>
        <dbReference type="EMBL" id="MTE27349.1"/>
    </source>
</evidence>
<dbReference type="AlphaFoldDB" id="A0A7K1GHE5"/>